<dbReference type="Proteomes" id="UP000199344">
    <property type="component" value="Unassembled WGS sequence"/>
</dbReference>
<accession>A0A1G7CUR2</accession>
<dbReference type="InterPro" id="IPR001533">
    <property type="entry name" value="Pterin_deHydtase"/>
</dbReference>
<comment type="catalytic activity">
    <reaction evidence="1 4">
        <text>(4aS,6R)-4a-hydroxy-L-erythro-5,6,7,8-tetrahydrobiopterin = (6R)-L-erythro-6,7-dihydrobiopterin + H2O</text>
        <dbReference type="Rhea" id="RHEA:11920"/>
        <dbReference type="ChEBI" id="CHEBI:15377"/>
        <dbReference type="ChEBI" id="CHEBI:15642"/>
        <dbReference type="ChEBI" id="CHEBI:43120"/>
        <dbReference type="EC" id="4.2.1.96"/>
    </reaction>
</comment>
<dbReference type="Pfam" id="PF01329">
    <property type="entry name" value="Pterin_4a"/>
    <property type="match status" value="1"/>
</dbReference>
<dbReference type="PANTHER" id="PTHR12599">
    <property type="entry name" value="PTERIN-4-ALPHA-CARBINOLAMINE DEHYDRATASE"/>
    <property type="match status" value="1"/>
</dbReference>
<dbReference type="OrthoDB" id="9794987at2"/>
<dbReference type="HAMAP" id="MF_00434">
    <property type="entry name" value="Pterin_4_alpha"/>
    <property type="match status" value="1"/>
</dbReference>
<dbReference type="SUPFAM" id="SSF55248">
    <property type="entry name" value="PCD-like"/>
    <property type="match status" value="1"/>
</dbReference>
<name>A0A1G7CUR2_9RHOB</name>
<dbReference type="EC" id="4.2.1.96" evidence="4"/>
<dbReference type="InterPro" id="IPR036428">
    <property type="entry name" value="PCD_sf"/>
</dbReference>
<comment type="similarity">
    <text evidence="2 4">Belongs to the pterin-4-alpha-carbinolamine dehydratase family.</text>
</comment>
<dbReference type="AlphaFoldDB" id="A0A1G7CUR2"/>
<keyword evidence="6" id="KW-1185">Reference proteome</keyword>
<dbReference type="Gene3D" id="3.30.1360.20">
    <property type="entry name" value="Transcriptional coactivator/pterin dehydratase"/>
    <property type="match status" value="1"/>
</dbReference>
<gene>
    <name evidence="5" type="ORF">SAMN05421538_106214</name>
</gene>
<dbReference type="PANTHER" id="PTHR12599:SF0">
    <property type="entry name" value="PTERIN-4-ALPHA-CARBINOLAMINE DEHYDRATASE"/>
    <property type="match status" value="1"/>
</dbReference>
<dbReference type="STRING" id="591205.SAMN05421538_106214"/>
<protein>
    <recommendedName>
        <fullName evidence="4">Putative pterin-4-alpha-carbinolamine dehydratase</fullName>
        <shortName evidence="4">PHS</shortName>
        <ecNumber evidence="4">4.2.1.96</ecNumber>
    </recommendedName>
    <alternativeName>
        <fullName evidence="4">4-alpha-hydroxy-tetrahydropterin dehydratase</fullName>
    </alternativeName>
    <alternativeName>
        <fullName evidence="4">Pterin carbinolamine dehydratase</fullName>
        <shortName evidence="4">PCD</shortName>
    </alternativeName>
</protein>
<dbReference type="GO" id="GO:0006729">
    <property type="term" value="P:tetrahydrobiopterin biosynthetic process"/>
    <property type="evidence" value="ECO:0007669"/>
    <property type="project" value="InterPro"/>
</dbReference>
<evidence type="ECO:0000256" key="3">
    <source>
        <dbReference type="ARBA" id="ARBA00023239"/>
    </source>
</evidence>
<keyword evidence="3 4" id="KW-0456">Lyase</keyword>
<reference evidence="5 6" key="1">
    <citation type="submission" date="2016-10" db="EMBL/GenBank/DDBJ databases">
        <authorList>
            <person name="de Groot N.N."/>
        </authorList>
    </citation>
    <scope>NUCLEOTIDE SEQUENCE [LARGE SCALE GENOMIC DNA]</scope>
    <source>
        <strain evidence="5 6">DSM 22220</strain>
    </source>
</reference>
<dbReference type="EMBL" id="FNAH01000006">
    <property type="protein sequence ID" value="SDE42963.1"/>
    <property type="molecule type" value="Genomic_DNA"/>
</dbReference>
<evidence type="ECO:0000256" key="4">
    <source>
        <dbReference type="HAMAP-Rule" id="MF_00434"/>
    </source>
</evidence>
<evidence type="ECO:0000313" key="5">
    <source>
        <dbReference type="EMBL" id="SDE42963.1"/>
    </source>
</evidence>
<organism evidence="5 6">
    <name type="scientific">Paracoccus isoporae</name>
    <dbReference type="NCBI Taxonomy" id="591205"/>
    <lineage>
        <taxon>Bacteria</taxon>
        <taxon>Pseudomonadati</taxon>
        <taxon>Pseudomonadota</taxon>
        <taxon>Alphaproteobacteria</taxon>
        <taxon>Rhodobacterales</taxon>
        <taxon>Paracoccaceae</taxon>
        <taxon>Paracoccus</taxon>
    </lineage>
</organism>
<proteinExistence type="inferred from homology"/>
<dbReference type="RefSeq" id="WP_090523908.1">
    <property type="nucleotide sequence ID" value="NZ_FNAH01000006.1"/>
</dbReference>
<evidence type="ECO:0000256" key="1">
    <source>
        <dbReference type="ARBA" id="ARBA00001554"/>
    </source>
</evidence>
<dbReference type="GO" id="GO:0008124">
    <property type="term" value="F:4-alpha-hydroxytetrahydrobiopterin dehydratase activity"/>
    <property type="evidence" value="ECO:0007669"/>
    <property type="project" value="UniProtKB-UniRule"/>
</dbReference>
<evidence type="ECO:0000313" key="6">
    <source>
        <dbReference type="Proteomes" id="UP000199344"/>
    </source>
</evidence>
<sequence length="109" mass="12011">MADQKLADRNCTSEAAALEDGAARSMLQDLNEWEITGDGEAIERRFTFKGFLKAVEMANLAAWLGNKQDHHPDIRFGFGYCEVRFTTHDAGGLSENDFICAAKLDALVA</sequence>
<dbReference type="CDD" id="cd00913">
    <property type="entry name" value="PCD_DCoH_subfamily_a"/>
    <property type="match status" value="1"/>
</dbReference>
<evidence type="ECO:0000256" key="2">
    <source>
        <dbReference type="ARBA" id="ARBA00006472"/>
    </source>
</evidence>